<dbReference type="InterPro" id="IPR014710">
    <property type="entry name" value="RmlC-like_jellyroll"/>
</dbReference>
<dbReference type="RefSeq" id="WP_377939026.1">
    <property type="nucleotide sequence ID" value="NZ_JBHTHQ010000021.1"/>
</dbReference>
<dbReference type="InterPro" id="IPR011051">
    <property type="entry name" value="RmlC_Cupin_sf"/>
</dbReference>
<dbReference type="Pfam" id="PF07883">
    <property type="entry name" value="Cupin_2"/>
    <property type="match status" value="1"/>
</dbReference>
<keyword evidence="3" id="KW-1185">Reference proteome</keyword>
<dbReference type="SUPFAM" id="SSF51182">
    <property type="entry name" value="RmlC-like cupins"/>
    <property type="match status" value="1"/>
</dbReference>
<evidence type="ECO:0000259" key="1">
    <source>
        <dbReference type="Pfam" id="PF07883"/>
    </source>
</evidence>
<protein>
    <submittedName>
        <fullName evidence="2">Cupin domain-containing protein</fullName>
    </submittedName>
</protein>
<proteinExistence type="predicted"/>
<dbReference type="InterPro" id="IPR013096">
    <property type="entry name" value="Cupin_2"/>
</dbReference>
<evidence type="ECO:0000313" key="3">
    <source>
        <dbReference type="Proteomes" id="UP001597036"/>
    </source>
</evidence>
<name>A0ABW2Y5I7_9BIFI</name>
<accession>A0ABW2Y5I7</accession>
<organism evidence="2 3">
    <name type="scientific">Alloscardovia venturai</name>
    <dbReference type="NCBI Taxonomy" id="1769421"/>
    <lineage>
        <taxon>Bacteria</taxon>
        <taxon>Bacillati</taxon>
        <taxon>Actinomycetota</taxon>
        <taxon>Actinomycetes</taxon>
        <taxon>Bifidobacteriales</taxon>
        <taxon>Bifidobacteriaceae</taxon>
        <taxon>Alloscardovia</taxon>
    </lineage>
</organism>
<feature type="domain" description="Cupin type-2" evidence="1">
    <location>
        <begin position="49"/>
        <end position="106"/>
    </location>
</feature>
<gene>
    <name evidence="2" type="ORF">ACFQY8_06210</name>
</gene>
<dbReference type="PANTHER" id="PTHR43698">
    <property type="entry name" value="RIBD C-TERMINAL DOMAIN CONTAINING PROTEIN"/>
    <property type="match status" value="1"/>
</dbReference>
<dbReference type="EMBL" id="JBHTHQ010000021">
    <property type="protein sequence ID" value="MFD0705335.1"/>
    <property type="molecule type" value="Genomic_DNA"/>
</dbReference>
<sequence>MSQHEEEVKHSVFGFGGANDAYARYFTGESFLKGLVSAHDNIDWNMAQVSFEPGCINHWHAHTDGYQVLICTAGQGWVQEEGKEAVRMVPGDVYVIHKGVKHWHGAGKDSWFSHIAITCGATKWFEPVDETEYTALEDAQ</sequence>
<dbReference type="InterPro" id="IPR047263">
    <property type="entry name" value="HNL-like_cupin"/>
</dbReference>
<evidence type="ECO:0000313" key="2">
    <source>
        <dbReference type="EMBL" id="MFD0705335.1"/>
    </source>
</evidence>
<dbReference type="PANTHER" id="PTHR43698:SF1">
    <property type="entry name" value="BLL4564 PROTEIN"/>
    <property type="match status" value="1"/>
</dbReference>
<dbReference type="Proteomes" id="UP001597036">
    <property type="component" value="Unassembled WGS sequence"/>
</dbReference>
<reference evidence="3" key="1">
    <citation type="journal article" date="2019" name="Int. J. Syst. Evol. Microbiol.">
        <title>The Global Catalogue of Microorganisms (GCM) 10K type strain sequencing project: providing services to taxonomists for standard genome sequencing and annotation.</title>
        <authorList>
            <consortium name="The Broad Institute Genomics Platform"/>
            <consortium name="The Broad Institute Genome Sequencing Center for Infectious Disease"/>
            <person name="Wu L."/>
            <person name="Ma J."/>
        </authorList>
    </citation>
    <scope>NUCLEOTIDE SEQUENCE [LARGE SCALE GENOMIC DNA]</scope>
    <source>
        <strain evidence="3">CCM 8604</strain>
    </source>
</reference>
<comment type="caution">
    <text evidence="2">The sequence shown here is derived from an EMBL/GenBank/DDBJ whole genome shotgun (WGS) entry which is preliminary data.</text>
</comment>
<dbReference type="Gene3D" id="2.60.120.10">
    <property type="entry name" value="Jelly Rolls"/>
    <property type="match status" value="1"/>
</dbReference>
<dbReference type="CDD" id="cd02233">
    <property type="entry name" value="cupin_HNL-like"/>
    <property type="match status" value="1"/>
</dbReference>